<dbReference type="Proteomes" id="UP000653358">
    <property type="component" value="Unassembled WGS sequence"/>
</dbReference>
<keyword evidence="2" id="KW-1185">Reference proteome</keyword>
<proteinExistence type="predicted"/>
<evidence type="ECO:0000313" key="1">
    <source>
        <dbReference type="EMBL" id="MBC3798687.1"/>
    </source>
</evidence>
<name>A0ABR6WRF8_9FIRM</name>
<dbReference type="EMBL" id="WJBB01000058">
    <property type="protein sequence ID" value="MBC3798687.1"/>
    <property type="molecule type" value="Genomic_DNA"/>
</dbReference>
<reference evidence="1 2" key="1">
    <citation type="journal article" date="2020" name="mSystems">
        <title>Defining Genomic and Predicted Metabolic Features of the Acetobacterium Genus.</title>
        <authorList>
            <person name="Ross D.E."/>
            <person name="Marshall C.W."/>
            <person name="Gulliver D."/>
            <person name="May H.D."/>
            <person name="Norman R.S."/>
        </authorList>
    </citation>
    <scope>NUCLEOTIDE SEQUENCE [LARGE SCALE GENOMIC DNA]</scope>
    <source>
        <strain evidence="1 2">DSM 9173</strain>
    </source>
</reference>
<evidence type="ECO:0008006" key="3">
    <source>
        <dbReference type="Google" id="ProtNLM"/>
    </source>
</evidence>
<evidence type="ECO:0000313" key="2">
    <source>
        <dbReference type="Proteomes" id="UP000653358"/>
    </source>
</evidence>
<organism evidence="1 2">
    <name type="scientific">Acetobacterium tundrae</name>
    <dbReference type="NCBI Taxonomy" id="132932"/>
    <lineage>
        <taxon>Bacteria</taxon>
        <taxon>Bacillati</taxon>
        <taxon>Bacillota</taxon>
        <taxon>Clostridia</taxon>
        <taxon>Eubacteriales</taxon>
        <taxon>Eubacteriaceae</taxon>
        <taxon>Acetobacterium</taxon>
    </lineage>
</organism>
<dbReference type="RefSeq" id="WP_148602247.1">
    <property type="nucleotide sequence ID" value="NZ_RXYB01000002.1"/>
</dbReference>
<sequence length="307" mass="34733">MAGIEKLKTSVETTYGIVSGIINAEYYTNGQLKECMLKEKNELTVLDGTLIPRYSIWEVRDKYINSLSFYASGKLQSIVLAKQTPVQTPMGMVPAELITFHENEMIDRIFMLNGKISSYWNEDDEYQLSIPLTIKCGFGEITNRFINLCFYPDGQLKSLTLWKKEIVSVQTEYGTINARIGLSFFEGGALESLEPNVPTWISTPIGNIQAYDLNAIGIFGDANSIKFYKDGTIASLITSTNKISVRENNNQGREFIPTLIESSILLDGWIIAPIKIEFYDNQVIFHDCDGKIYDYQISDIKCEIKKK</sequence>
<gene>
    <name evidence="1" type="ORF">GH807_16875</name>
</gene>
<comment type="caution">
    <text evidence="1">The sequence shown here is derived from an EMBL/GenBank/DDBJ whole genome shotgun (WGS) entry which is preliminary data.</text>
</comment>
<protein>
    <recommendedName>
        <fullName evidence="3">MORN repeat variant</fullName>
    </recommendedName>
</protein>
<accession>A0ABR6WRF8</accession>